<name>A0A7S3LY96_9STRA</name>
<gene>
    <name evidence="1" type="ORF">SELO1098_LOCUS1129</name>
</gene>
<dbReference type="EMBL" id="HBIC01002121">
    <property type="protein sequence ID" value="CAE0272304.1"/>
    <property type="molecule type" value="Transcribed_RNA"/>
</dbReference>
<reference evidence="1" key="1">
    <citation type="submission" date="2021-01" db="EMBL/GenBank/DDBJ databases">
        <authorList>
            <person name="Corre E."/>
            <person name="Pelletier E."/>
            <person name="Niang G."/>
            <person name="Scheremetjew M."/>
            <person name="Finn R."/>
            <person name="Kale V."/>
            <person name="Holt S."/>
            <person name="Cochrane G."/>
            <person name="Meng A."/>
            <person name="Brown T."/>
            <person name="Cohen L."/>
        </authorList>
    </citation>
    <scope>NUCLEOTIDE SEQUENCE</scope>
    <source>
        <strain evidence="1">CCAP 955/1</strain>
    </source>
</reference>
<accession>A0A7S3LY96</accession>
<evidence type="ECO:0000313" key="1">
    <source>
        <dbReference type="EMBL" id="CAE0272304.1"/>
    </source>
</evidence>
<protein>
    <submittedName>
        <fullName evidence="1">Uncharacterized protein</fullName>
    </submittedName>
</protein>
<dbReference type="AlphaFoldDB" id="A0A7S3LY96"/>
<organism evidence="1">
    <name type="scientific">Spumella elongata</name>
    <dbReference type="NCBI Taxonomy" id="89044"/>
    <lineage>
        <taxon>Eukaryota</taxon>
        <taxon>Sar</taxon>
        <taxon>Stramenopiles</taxon>
        <taxon>Ochrophyta</taxon>
        <taxon>Chrysophyceae</taxon>
        <taxon>Chromulinales</taxon>
        <taxon>Chromulinaceae</taxon>
        <taxon>Spumella</taxon>
    </lineage>
</organism>
<sequence length="115" mass="12836">MAQLHREQQPTLRVPVVNQTLISKPGGTSPARVVLCQRYQTQHNAATKVQMYILVTHHQDLTHMPWSDHLKAVMASAATYRMTNVATQVCTQHLLPRTCRLVRGVRQPDGSSAVA</sequence>
<proteinExistence type="predicted"/>